<dbReference type="EMBL" id="GBRH01232939">
    <property type="protein sequence ID" value="JAD64956.1"/>
    <property type="molecule type" value="Transcribed_RNA"/>
</dbReference>
<accession>A0A0A9BNL4</accession>
<organism evidence="1">
    <name type="scientific">Arundo donax</name>
    <name type="common">Giant reed</name>
    <name type="synonym">Donax arundinaceus</name>
    <dbReference type="NCBI Taxonomy" id="35708"/>
    <lineage>
        <taxon>Eukaryota</taxon>
        <taxon>Viridiplantae</taxon>
        <taxon>Streptophyta</taxon>
        <taxon>Embryophyta</taxon>
        <taxon>Tracheophyta</taxon>
        <taxon>Spermatophyta</taxon>
        <taxon>Magnoliopsida</taxon>
        <taxon>Liliopsida</taxon>
        <taxon>Poales</taxon>
        <taxon>Poaceae</taxon>
        <taxon>PACMAD clade</taxon>
        <taxon>Arundinoideae</taxon>
        <taxon>Arundineae</taxon>
        <taxon>Arundo</taxon>
    </lineage>
</organism>
<protein>
    <submittedName>
        <fullName evidence="1">Uncharacterized protein</fullName>
    </submittedName>
</protein>
<reference evidence="1" key="2">
    <citation type="journal article" date="2015" name="Data Brief">
        <title>Shoot transcriptome of the giant reed, Arundo donax.</title>
        <authorList>
            <person name="Barrero R.A."/>
            <person name="Guerrero F.D."/>
            <person name="Moolhuijzen P."/>
            <person name="Goolsby J.A."/>
            <person name="Tidwell J."/>
            <person name="Bellgard S.E."/>
            <person name="Bellgard M.I."/>
        </authorList>
    </citation>
    <scope>NUCLEOTIDE SEQUENCE</scope>
    <source>
        <tissue evidence="1">Shoot tissue taken approximately 20 cm above the soil surface</tissue>
    </source>
</reference>
<dbReference type="AlphaFoldDB" id="A0A0A9BNL4"/>
<sequence>MLAIFVSSNLYIVSRGWIKGETRTNECRTLLLQSSLEKRLVVKDGAGYGTSIQGAMRWTNDLKRRIKVLYLLGLE</sequence>
<proteinExistence type="predicted"/>
<reference evidence="1" key="1">
    <citation type="submission" date="2014-09" db="EMBL/GenBank/DDBJ databases">
        <authorList>
            <person name="Magalhaes I.L.F."/>
            <person name="Oliveira U."/>
            <person name="Santos F.R."/>
            <person name="Vidigal T.H.D.A."/>
            <person name="Brescovit A.D."/>
            <person name="Santos A.J."/>
        </authorList>
    </citation>
    <scope>NUCLEOTIDE SEQUENCE</scope>
    <source>
        <tissue evidence="1">Shoot tissue taken approximately 20 cm above the soil surface</tissue>
    </source>
</reference>
<evidence type="ECO:0000313" key="1">
    <source>
        <dbReference type="EMBL" id="JAD64956.1"/>
    </source>
</evidence>
<name>A0A0A9BNL4_ARUDO</name>